<dbReference type="Proteomes" id="UP000265515">
    <property type="component" value="Unassembled WGS sequence"/>
</dbReference>
<dbReference type="GO" id="GO:0006004">
    <property type="term" value="P:fucose metabolic process"/>
    <property type="evidence" value="ECO:0007669"/>
    <property type="project" value="UniProtKB-KW"/>
</dbReference>
<keyword evidence="5" id="KW-0256">Endoplasmic reticulum</keyword>
<comment type="similarity">
    <text evidence="3">Belongs to the glycosyltransferase GT106 family.</text>
</comment>
<feature type="signal peptide" evidence="11">
    <location>
        <begin position="1"/>
        <end position="28"/>
    </location>
</feature>
<evidence type="ECO:0000313" key="12">
    <source>
        <dbReference type="EMBL" id="GBG75385.1"/>
    </source>
</evidence>
<feature type="chain" id="PRO_5017320685" description="GDP-fucose protein O-fucosyltransferase 2" evidence="11">
    <location>
        <begin position="29"/>
        <end position="517"/>
    </location>
</feature>
<dbReference type="EMBL" id="BFEA01000223">
    <property type="protein sequence ID" value="GBG75385.1"/>
    <property type="molecule type" value="Genomic_DNA"/>
</dbReference>
<comment type="subcellular location">
    <subcellularLocation>
        <location evidence="1">Endoplasmic reticulum</location>
    </subcellularLocation>
</comment>
<evidence type="ECO:0000256" key="5">
    <source>
        <dbReference type="ARBA" id="ARBA00022824"/>
    </source>
</evidence>
<dbReference type="GO" id="GO:0046922">
    <property type="term" value="F:peptide-O-fucosyltransferase activity"/>
    <property type="evidence" value="ECO:0007669"/>
    <property type="project" value="InterPro"/>
</dbReference>
<sequence>MQSFPRRCIAAVMFLSTTLLLCYMLLDSREIEEPELISHVVRTHFESRVQVRASPPILMVGEDSIEGVSAAVASPSAASDRKGDGLPQAPSSILQERGDSQPLVALSQMSWSLPDGRCRVEDAAAAAFPGGELLNQRLVWCPSPNRYLMMICGAGRMGNRLMCIMNYMVVAAFLNRTLVFPLEEVGLPFGALLDVPRIRKCLGPSTVISLKEFRTLRHADDQVDMMRFFGGYNPSIRKGISIFKNATGITIAKSELATARQKEESTVEFFRQFSSDVEVLSVGELFGVRLSTEANAMQHGREPWSTPCNGSVLQPHEAIVSAALNFTRTFLGSLYTSVHLRRGDFLKFCAGRGCFYPIPQLAKCLRRQLEAINASDLLFLATDAEEEEVEELVVLLERGNSLIRVVRLSGAGGESSLEKTPAGNWERSLTEEQRQVPEVVALVELTICAFAKSFLYSRNSTFSREIRRLRAVRLSSLSWNPRGLHSGAERGDCRQKLCEEMLPTDTSRAEVELVRDR</sequence>
<evidence type="ECO:0000256" key="3">
    <source>
        <dbReference type="ARBA" id="ARBA00007737"/>
    </source>
</evidence>
<dbReference type="InterPro" id="IPR019378">
    <property type="entry name" value="GDP-Fuc_O-FucTrfase"/>
</dbReference>
<keyword evidence="6" id="KW-0294">Fucose metabolism</keyword>
<evidence type="ECO:0000256" key="6">
    <source>
        <dbReference type="ARBA" id="ARBA00023253"/>
    </source>
</evidence>
<protein>
    <recommendedName>
        <fullName evidence="9">GDP-fucose protein O-fucosyltransferase 2</fullName>
    </recommendedName>
    <alternativeName>
        <fullName evidence="10">O-fucosyltransferase family protein</fullName>
    </alternativeName>
</protein>
<keyword evidence="13" id="KW-1185">Reference proteome</keyword>
<dbReference type="Gramene" id="GBG75385">
    <property type="protein sequence ID" value="GBG75385"/>
    <property type="gene ID" value="CBR_g20015"/>
</dbReference>
<evidence type="ECO:0000256" key="11">
    <source>
        <dbReference type="SAM" id="SignalP"/>
    </source>
</evidence>
<proteinExistence type="inferred from homology"/>
<accession>A0A388KZA3</accession>
<dbReference type="PANTHER" id="PTHR13398">
    <property type="entry name" value="GDP-FUCOSE PROTEIN O-FUCOSYLTRANSFERASE 2"/>
    <property type="match status" value="1"/>
</dbReference>
<dbReference type="InterPro" id="IPR045130">
    <property type="entry name" value="OFUT2-like"/>
</dbReference>
<name>A0A388KZA3_CHABU</name>
<keyword evidence="4" id="KW-0808">Transferase</keyword>
<keyword evidence="11" id="KW-0732">Signal</keyword>
<evidence type="ECO:0000256" key="4">
    <source>
        <dbReference type="ARBA" id="ARBA00022679"/>
    </source>
</evidence>
<comment type="pathway">
    <text evidence="2">Protein modification; protein glycosylation.</text>
</comment>
<evidence type="ECO:0000256" key="7">
    <source>
        <dbReference type="ARBA" id="ARBA00023277"/>
    </source>
</evidence>
<dbReference type="Pfam" id="PF10250">
    <property type="entry name" value="O-FucT"/>
    <property type="match status" value="1"/>
</dbReference>
<reference evidence="12 13" key="1">
    <citation type="journal article" date="2018" name="Cell">
        <title>The Chara Genome: Secondary Complexity and Implications for Plant Terrestrialization.</title>
        <authorList>
            <person name="Nishiyama T."/>
            <person name="Sakayama H."/>
            <person name="Vries J.D."/>
            <person name="Buschmann H."/>
            <person name="Saint-Marcoux D."/>
            <person name="Ullrich K.K."/>
            <person name="Haas F.B."/>
            <person name="Vanderstraeten L."/>
            <person name="Becker D."/>
            <person name="Lang D."/>
            <person name="Vosolsobe S."/>
            <person name="Rombauts S."/>
            <person name="Wilhelmsson P.K.I."/>
            <person name="Janitza P."/>
            <person name="Kern R."/>
            <person name="Heyl A."/>
            <person name="Rumpler F."/>
            <person name="Villalobos L.I.A.C."/>
            <person name="Clay J.M."/>
            <person name="Skokan R."/>
            <person name="Toyoda A."/>
            <person name="Suzuki Y."/>
            <person name="Kagoshima H."/>
            <person name="Schijlen E."/>
            <person name="Tajeshwar N."/>
            <person name="Catarino B."/>
            <person name="Hetherington A.J."/>
            <person name="Saltykova A."/>
            <person name="Bonnot C."/>
            <person name="Breuninger H."/>
            <person name="Symeonidi A."/>
            <person name="Radhakrishnan G.V."/>
            <person name="Van Nieuwerburgh F."/>
            <person name="Deforce D."/>
            <person name="Chang C."/>
            <person name="Karol K.G."/>
            <person name="Hedrich R."/>
            <person name="Ulvskov P."/>
            <person name="Glockner G."/>
            <person name="Delwiche C.F."/>
            <person name="Petrasek J."/>
            <person name="Van de Peer Y."/>
            <person name="Friml J."/>
            <person name="Beilby M."/>
            <person name="Dolan L."/>
            <person name="Kohara Y."/>
            <person name="Sugano S."/>
            <person name="Fujiyama A."/>
            <person name="Delaux P.-M."/>
            <person name="Quint M."/>
            <person name="TheiBen G."/>
            <person name="Hagemann M."/>
            <person name="Harholt J."/>
            <person name="Dunand C."/>
            <person name="Zachgo S."/>
            <person name="Langdale J."/>
            <person name="Maumus F."/>
            <person name="Straeten D.V.D."/>
            <person name="Gould S.B."/>
            <person name="Rensing S.A."/>
        </authorList>
    </citation>
    <scope>NUCLEOTIDE SEQUENCE [LARGE SCALE GENOMIC DNA]</scope>
    <source>
        <strain evidence="12 13">S276</strain>
    </source>
</reference>
<evidence type="ECO:0000256" key="9">
    <source>
        <dbReference type="ARBA" id="ARBA00026232"/>
    </source>
</evidence>
<comment type="similarity">
    <text evidence="8">Belongs to the glycosyltransferase 68 family.</text>
</comment>
<keyword evidence="7" id="KW-0119">Carbohydrate metabolism</keyword>
<dbReference type="AlphaFoldDB" id="A0A388KZA3"/>
<dbReference type="OrthoDB" id="422368at2759"/>
<evidence type="ECO:0000256" key="10">
    <source>
        <dbReference type="ARBA" id="ARBA00030350"/>
    </source>
</evidence>
<evidence type="ECO:0000256" key="1">
    <source>
        <dbReference type="ARBA" id="ARBA00004240"/>
    </source>
</evidence>
<dbReference type="Gene3D" id="3.40.50.11350">
    <property type="match status" value="1"/>
</dbReference>
<organism evidence="12 13">
    <name type="scientific">Chara braunii</name>
    <name type="common">Braun's stonewort</name>
    <dbReference type="NCBI Taxonomy" id="69332"/>
    <lineage>
        <taxon>Eukaryota</taxon>
        <taxon>Viridiplantae</taxon>
        <taxon>Streptophyta</taxon>
        <taxon>Charophyceae</taxon>
        <taxon>Charales</taxon>
        <taxon>Characeae</taxon>
        <taxon>Chara</taxon>
    </lineage>
</organism>
<evidence type="ECO:0000313" key="13">
    <source>
        <dbReference type="Proteomes" id="UP000265515"/>
    </source>
</evidence>
<comment type="caution">
    <text evidence="12">The sequence shown here is derived from an EMBL/GenBank/DDBJ whole genome shotgun (WGS) entry which is preliminary data.</text>
</comment>
<gene>
    <name evidence="12" type="ORF">CBR_g20015</name>
</gene>
<evidence type="ECO:0000256" key="2">
    <source>
        <dbReference type="ARBA" id="ARBA00004922"/>
    </source>
</evidence>
<dbReference type="GO" id="GO:0005783">
    <property type="term" value="C:endoplasmic reticulum"/>
    <property type="evidence" value="ECO:0007669"/>
    <property type="project" value="UniProtKB-SubCell"/>
</dbReference>
<evidence type="ECO:0000256" key="8">
    <source>
        <dbReference type="ARBA" id="ARBA00025803"/>
    </source>
</evidence>
<dbReference type="PANTHER" id="PTHR13398:SF0">
    <property type="entry name" value="GDP-FUCOSE PROTEIN O-FUCOSYLTRANSFERASE 2"/>
    <property type="match status" value="1"/>
</dbReference>